<evidence type="ECO:0000313" key="1">
    <source>
        <dbReference type="Ensembl" id="ENSOARP00020020668.1"/>
    </source>
</evidence>
<sequence length="315" mass="35240">MEIWLNQSSSDDFVLLGIFSHSPTDLVLFSAVMMVFIVALCGNVLLICLIFMDSRLHTPMYFFLSQLSLMDLMLVCTNVPKMAVNFLSGRKSISFVGCGIQMGLFVSLVGSEGLLLGLMAYDRYVAISHPLHYLILMSQRVCLRIVGSSWAFGIIDGLIQMVIVMTFPFCGLREVDHFFCEMLSLMKLACADTSIFENFAFVCCIIMLFLPFSIIVASYTHILKTVLHMYSTQAGKKALATCSSHLTAVFLFNGAAMFIYLRPRSYQAPSHDKVVSIFYTVLTPMLNPLIYSLRNQEVMAALKKGLDHCRIGNQT</sequence>
<accession>A0AC11BW74</accession>
<reference evidence="1" key="1">
    <citation type="submission" date="2020-11" db="EMBL/GenBank/DDBJ databases">
        <authorList>
            <person name="Davenport K.M."/>
            <person name="Bickhart D.M."/>
            <person name="Smith T.P.L."/>
            <person name="Murdoch B.M."/>
            <person name="Rosen B.D."/>
        </authorList>
    </citation>
    <scope>NUCLEOTIDE SEQUENCE [LARGE SCALE GENOMIC DNA]</scope>
    <source>
        <strain evidence="1">OAR_USU_Benz2616</strain>
    </source>
</reference>
<name>A0AC11BW74_SHEEP</name>
<reference evidence="1" key="3">
    <citation type="submission" date="2025-09" db="UniProtKB">
        <authorList>
            <consortium name="Ensembl"/>
        </authorList>
    </citation>
    <scope>IDENTIFICATION</scope>
</reference>
<gene>
    <name evidence="1" type="primary">LOC101111964</name>
</gene>
<proteinExistence type="predicted"/>
<dbReference type="Ensembl" id="ENSOART00020024901.2">
    <property type="protein sequence ID" value="ENSOARP00020020668.1"/>
    <property type="gene ID" value="ENSOARG00020027184.1"/>
</dbReference>
<protein>
    <submittedName>
        <fullName evidence="1">Uncharacterized protein</fullName>
    </submittedName>
</protein>
<reference evidence="1" key="2">
    <citation type="submission" date="2025-08" db="UniProtKB">
        <authorList>
            <consortium name="Ensembl"/>
        </authorList>
    </citation>
    <scope>IDENTIFICATION</scope>
</reference>
<organism evidence="1">
    <name type="scientific">Ovis aries</name>
    <name type="common">Sheep</name>
    <dbReference type="NCBI Taxonomy" id="9940"/>
    <lineage>
        <taxon>Eukaryota</taxon>
        <taxon>Metazoa</taxon>
        <taxon>Chordata</taxon>
        <taxon>Craniata</taxon>
        <taxon>Vertebrata</taxon>
        <taxon>Euteleostomi</taxon>
        <taxon>Mammalia</taxon>
        <taxon>Eutheria</taxon>
        <taxon>Laurasiatheria</taxon>
        <taxon>Artiodactyla</taxon>
        <taxon>Ruminantia</taxon>
        <taxon>Pecora</taxon>
        <taxon>Bovidae</taxon>
        <taxon>Caprinae</taxon>
        <taxon>Ovis</taxon>
    </lineage>
</organism>